<feature type="transmembrane region" description="Helical" evidence="9">
    <location>
        <begin position="84"/>
        <end position="105"/>
    </location>
</feature>
<feature type="transmembrane region" description="Helical" evidence="9">
    <location>
        <begin position="54"/>
        <end position="72"/>
    </location>
</feature>
<dbReference type="Pfam" id="PF20154">
    <property type="entry name" value="LNT_N"/>
    <property type="match status" value="1"/>
</dbReference>
<dbReference type="Gene3D" id="3.60.110.10">
    <property type="entry name" value="Carbon-nitrogen hydrolase"/>
    <property type="match status" value="1"/>
</dbReference>
<feature type="transmembrane region" description="Helical" evidence="9">
    <location>
        <begin position="125"/>
        <end position="142"/>
    </location>
</feature>
<dbReference type="NCBIfam" id="TIGR00546">
    <property type="entry name" value="lnt"/>
    <property type="match status" value="1"/>
</dbReference>
<keyword evidence="4 9" id="KW-0808">Transferase</keyword>
<evidence type="ECO:0000313" key="12">
    <source>
        <dbReference type="Proteomes" id="UP000557739"/>
    </source>
</evidence>
<dbReference type="HAMAP" id="MF_01148">
    <property type="entry name" value="Lnt"/>
    <property type="match status" value="1"/>
</dbReference>
<dbReference type="InterPro" id="IPR004563">
    <property type="entry name" value="Apolipo_AcylTrfase"/>
</dbReference>
<dbReference type="EMBL" id="JACIJJ010000001">
    <property type="protein sequence ID" value="MBB5697243.1"/>
    <property type="molecule type" value="Genomic_DNA"/>
</dbReference>
<evidence type="ECO:0000256" key="4">
    <source>
        <dbReference type="ARBA" id="ARBA00022679"/>
    </source>
</evidence>
<dbReference type="CDD" id="cd07571">
    <property type="entry name" value="ALP_N-acyl_transferase"/>
    <property type="match status" value="1"/>
</dbReference>
<comment type="similarity">
    <text evidence="2 9">Belongs to the CN hydrolase family. Apolipoprotein N-acyltransferase subfamily.</text>
</comment>
<feature type="transmembrane region" description="Helical" evidence="9">
    <location>
        <begin position="201"/>
        <end position="219"/>
    </location>
</feature>
<evidence type="ECO:0000256" key="1">
    <source>
        <dbReference type="ARBA" id="ARBA00004651"/>
    </source>
</evidence>
<dbReference type="GO" id="GO:0016410">
    <property type="term" value="F:N-acyltransferase activity"/>
    <property type="evidence" value="ECO:0007669"/>
    <property type="project" value="UniProtKB-UniRule"/>
</dbReference>
<dbReference type="GO" id="GO:0042158">
    <property type="term" value="P:lipoprotein biosynthetic process"/>
    <property type="evidence" value="ECO:0007669"/>
    <property type="project" value="UniProtKB-UniRule"/>
</dbReference>
<dbReference type="Pfam" id="PF00795">
    <property type="entry name" value="CN_hydrolase"/>
    <property type="match status" value="1"/>
</dbReference>
<feature type="transmembrane region" description="Helical" evidence="9">
    <location>
        <begin position="149"/>
        <end position="169"/>
    </location>
</feature>
<comment type="catalytic activity">
    <reaction evidence="9">
        <text>N-terminal S-1,2-diacyl-sn-glyceryl-L-cysteinyl-[lipoprotein] + a glycerophospholipid = N-acyl-S-1,2-diacyl-sn-glyceryl-L-cysteinyl-[lipoprotein] + a 2-acyl-sn-glycero-3-phospholipid + H(+)</text>
        <dbReference type="Rhea" id="RHEA:48228"/>
        <dbReference type="Rhea" id="RHEA-COMP:14681"/>
        <dbReference type="Rhea" id="RHEA-COMP:14684"/>
        <dbReference type="ChEBI" id="CHEBI:15378"/>
        <dbReference type="ChEBI" id="CHEBI:136912"/>
        <dbReference type="ChEBI" id="CHEBI:140656"/>
        <dbReference type="ChEBI" id="CHEBI:140657"/>
        <dbReference type="ChEBI" id="CHEBI:140660"/>
        <dbReference type="EC" id="2.3.1.269"/>
    </reaction>
</comment>
<dbReference type="PANTHER" id="PTHR38686:SF1">
    <property type="entry name" value="APOLIPOPROTEIN N-ACYLTRANSFERASE"/>
    <property type="match status" value="1"/>
</dbReference>
<evidence type="ECO:0000259" key="10">
    <source>
        <dbReference type="PROSITE" id="PS50263"/>
    </source>
</evidence>
<feature type="transmembrane region" description="Helical" evidence="9">
    <location>
        <begin position="12"/>
        <end position="42"/>
    </location>
</feature>
<dbReference type="Proteomes" id="UP000557739">
    <property type="component" value="Unassembled WGS sequence"/>
</dbReference>
<evidence type="ECO:0000256" key="2">
    <source>
        <dbReference type="ARBA" id="ARBA00010065"/>
    </source>
</evidence>
<keyword evidence="3 9" id="KW-1003">Cell membrane</keyword>
<evidence type="ECO:0000256" key="7">
    <source>
        <dbReference type="ARBA" id="ARBA00023136"/>
    </source>
</evidence>
<feature type="domain" description="CN hydrolase" evidence="10">
    <location>
        <begin position="228"/>
        <end position="489"/>
    </location>
</feature>
<keyword evidence="11" id="KW-0449">Lipoprotein</keyword>
<dbReference type="GO" id="GO:0005886">
    <property type="term" value="C:plasma membrane"/>
    <property type="evidence" value="ECO:0007669"/>
    <property type="project" value="UniProtKB-SubCell"/>
</dbReference>
<dbReference type="PANTHER" id="PTHR38686">
    <property type="entry name" value="APOLIPOPROTEIN N-ACYLTRANSFERASE"/>
    <property type="match status" value="1"/>
</dbReference>
<comment type="subcellular location">
    <subcellularLocation>
        <location evidence="1 9">Cell membrane</location>
        <topology evidence="1 9">Multi-pass membrane protein</topology>
    </subcellularLocation>
</comment>
<keyword evidence="12" id="KW-1185">Reference proteome</keyword>
<dbReference type="InterPro" id="IPR003010">
    <property type="entry name" value="C-N_Hydrolase"/>
</dbReference>
<keyword evidence="8 9" id="KW-0012">Acyltransferase</keyword>
<dbReference type="InterPro" id="IPR045378">
    <property type="entry name" value="LNT_N"/>
</dbReference>
<accession>A0A7W9EGK9</accession>
<dbReference type="PROSITE" id="PS50263">
    <property type="entry name" value="CN_HYDROLASE"/>
    <property type="match status" value="1"/>
</dbReference>
<dbReference type="SUPFAM" id="SSF56317">
    <property type="entry name" value="Carbon-nitrogen hydrolase"/>
    <property type="match status" value="1"/>
</dbReference>
<organism evidence="11 12">
    <name type="scientific">Sphingomonas yantingensis</name>
    <dbReference type="NCBI Taxonomy" id="1241761"/>
    <lineage>
        <taxon>Bacteria</taxon>
        <taxon>Pseudomonadati</taxon>
        <taxon>Pseudomonadota</taxon>
        <taxon>Alphaproteobacteria</taxon>
        <taxon>Sphingomonadales</taxon>
        <taxon>Sphingomonadaceae</taxon>
        <taxon>Sphingomonas</taxon>
    </lineage>
</organism>
<gene>
    <name evidence="9" type="primary">lnt</name>
    <name evidence="11" type="ORF">FHR19_000568</name>
</gene>
<evidence type="ECO:0000256" key="9">
    <source>
        <dbReference type="HAMAP-Rule" id="MF_01148"/>
    </source>
</evidence>
<comment type="pathway">
    <text evidence="9">Protein modification; lipoprotein biosynthesis (N-acyl transfer).</text>
</comment>
<evidence type="ECO:0000256" key="3">
    <source>
        <dbReference type="ARBA" id="ARBA00022475"/>
    </source>
</evidence>
<dbReference type="EC" id="2.3.1.269" evidence="9"/>
<evidence type="ECO:0000256" key="8">
    <source>
        <dbReference type="ARBA" id="ARBA00023315"/>
    </source>
</evidence>
<keyword evidence="6 9" id="KW-1133">Transmembrane helix</keyword>
<reference evidence="11 12" key="1">
    <citation type="submission" date="2020-08" db="EMBL/GenBank/DDBJ databases">
        <title>Genomic Encyclopedia of Type Strains, Phase IV (KMG-IV): sequencing the most valuable type-strain genomes for metagenomic binning, comparative biology and taxonomic classification.</title>
        <authorList>
            <person name="Goeker M."/>
        </authorList>
    </citation>
    <scope>NUCLEOTIDE SEQUENCE [LARGE SCALE GENOMIC DNA]</scope>
    <source>
        <strain evidence="11 12">DSM 27244</strain>
    </source>
</reference>
<dbReference type="UniPathway" id="UPA00666"/>
<name>A0A7W9EGK9_9SPHN</name>
<dbReference type="RefSeq" id="WP_184024043.1">
    <property type="nucleotide sequence ID" value="NZ_JACIJJ010000001.1"/>
</dbReference>
<feature type="transmembrane region" description="Helical" evidence="9">
    <location>
        <begin position="175"/>
        <end position="194"/>
    </location>
</feature>
<evidence type="ECO:0000313" key="11">
    <source>
        <dbReference type="EMBL" id="MBB5697243.1"/>
    </source>
</evidence>
<protein>
    <recommendedName>
        <fullName evidence="9">Apolipoprotein N-acyltransferase</fullName>
        <shortName evidence="9">ALP N-acyltransferase</shortName>
        <ecNumber evidence="9">2.3.1.269</ecNumber>
    </recommendedName>
</protein>
<comment type="function">
    <text evidence="9">Catalyzes the phospholipid dependent N-acylation of the N-terminal cysteine of apolipoprotein, the last step in lipoprotein maturation.</text>
</comment>
<sequence length="523" mass="56405">MNRLARRPYLTLLVAGALSATGFAPLQLFPVTIAALALLMWLVHEAPSLKAAFLRGWTFGVAHFTVGNNWIQHAFDFQDKMPPVLGYLAVVLLALYLAIYPAMAAGLAWRLASPRSAGDAATEPGGSYVLVFAAAWIATEWLRATMFTGYAWNPIAVIWLPLISIARISAFVGTYALSGITVAIAGAAMLLIGWRRWRMPLIAAAGLLLAGLFASAQPIPQRVGPDTPRVRVVQPNVGQETMLDGSYDLKMLEALIDQSGRPQRHPRLLVWPEGAVNFYLEDGYPPEWYYKGTAPVTRGRIASLLGPRDMALIGSTAIEFDSRGEVKGAGNAIFVLDPAGKLAERRYDKAHLVPYGEYLPMRPILSRIGLSRLVAGEFDYLPGPGPQTLPVPGFGSVGMQICYEIIFSGQVADRANRPDLIFNPSNDAWFGAWGPPQHLAQARLRAIEEGLPVIRSTPTGISAVIDAQGRLVATIGIRRAGAIEVPVPAALPATLFSRVGNLAAAIVAALMLAVAIAIRRRPR</sequence>
<keyword evidence="5 9" id="KW-0812">Transmembrane</keyword>
<keyword evidence="7 9" id="KW-0472">Membrane</keyword>
<evidence type="ECO:0000256" key="6">
    <source>
        <dbReference type="ARBA" id="ARBA00022989"/>
    </source>
</evidence>
<evidence type="ECO:0000256" key="5">
    <source>
        <dbReference type="ARBA" id="ARBA00022692"/>
    </source>
</evidence>
<feature type="transmembrane region" description="Helical" evidence="9">
    <location>
        <begin position="499"/>
        <end position="518"/>
    </location>
</feature>
<dbReference type="AlphaFoldDB" id="A0A7W9EGK9"/>
<proteinExistence type="inferred from homology"/>
<dbReference type="InterPro" id="IPR036526">
    <property type="entry name" value="C-N_Hydrolase_sf"/>
</dbReference>
<comment type="caution">
    <text evidence="11">The sequence shown here is derived from an EMBL/GenBank/DDBJ whole genome shotgun (WGS) entry which is preliminary data.</text>
</comment>